<dbReference type="GO" id="GO:0045666">
    <property type="term" value="P:positive regulation of neuron differentiation"/>
    <property type="evidence" value="ECO:0007669"/>
    <property type="project" value="InterPro"/>
</dbReference>
<dbReference type="Gene3D" id="1.10.10.2590">
    <property type="entry name" value="BEN domain"/>
    <property type="match status" value="1"/>
</dbReference>
<evidence type="ECO:0000256" key="3">
    <source>
        <dbReference type="ARBA" id="ARBA00023015"/>
    </source>
</evidence>
<evidence type="ECO:0000256" key="6">
    <source>
        <dbReference type="SAM" id="MobiDB-lite"/>
    </source>
</evidence>
<evidence type="ECO:0000259" key="7">
    <source>
        <dbReference type="PROSITE" id="PS51457"/>
    </source>
</evidence>
<comment type="subcellular location">
    <subcellularLocation>
        <location evidence="1">Nucleus</location>
    </subcellularLocation>
</comment>
<gene>
    <name evidence="8" type="ORF">PYW07_005260</name>
</gene>
<dbReference type="GO" id="GO:0003677">
    <property type="term" value="F:DNA binding"/>
    <property type="evidence" value="ECO:0007669"/>
    <property type="project" value="InterPro"/>
</dbReference>
<dbReference type="Pfam" id="PF10523">
    <property type="entry name" value="BEN"/>
    <property type="match status" value="1"/>
</dbReference>
<dbReference type="InterPro" id="IPR037496">
    <property type="entry name" value="BEND6-like"/>
</dbReference>
<dbReference type="PANTHER" id="PTHR35346">
    <property type="entry name" value="BEN DOMAIN-CONTAINING PROTEIN 6"/>
    <property type="match status" value="1"/>
</dbReference>
<keyword evidence="3" id="KW-0805">Transcription regulation</keyword>
<dbReference type="PROSITE" id="PS51457">
    <property type="entry name" value="BEN"/>
    <property type="match status" value="1"/>
</dbReference>
<evidence type="ECO:0000256" key="5">
    <source>
        <dbReference type="ARBA" id="ARBA00023242"/>
    </source>
</evidence>
<feature type="domain" description="BEN" evidence="7">
    <location>
        <begin position="145"/>
        <end position="241"/>
    </location>
</feature>
<dbReference type="Proteomes" id="UP001231518">
    <property type="component" value="Chromosome 17"/>
</dbReference>
<feature type="region of interest" description="Disordered" evidence="6">
    <location>
        <begin position="103"/>
        <end position="141"/>
    </location>
</feature>
<dbReference type="GO" id="GO:0005634">
    <property type="term" value="C:nucleus"/>
    <property type="evidence" value="ECO:0007669"/>
    <property type="project" value="UniProtKB-SubCell"/>
</dbReference>
<dbReference type="InterPro" id="IPR018379">
    <property type="entry name" value="BEN_domain"/>
</dbReference>
<accession>A0AAD8DPD7</accession>
<sequence>MSSSEMASNVEQDAALALLQLGSIGGPVGQEESGAPGNTSRQDTMEQSSSQRMVLNSVLKRCQKLVKMLYIKLAVFVHFNENKTSHIEQDVTEHRIEEINNGFKESGSEEENSGEQPRASVEAGPSQIHETPAQSTDNDDMIPIGKGHAKVPSKVLTSIKWISYTKVTRTLLEAIFPRRVLATHSLSGKQSPAFMDRPAKKILNPKLVDDIVNTVSTKCVVSKNLVRKCITVKCADEAKTYIHFINYGSPAESYFMARLLNRTRVINALPAVHEEIAGTPTLQEPSEPREPTPAPATVVPHVEHDEP</sequence>
<feature type="compositionally biased region" description="Polar residues" evidence="6">
    <location>
        <begin position="36"/>
        <end position="51"/>
    </location>
</feature>
<organism evidence="8 9">
    <name type="scientific">Mythimna separata</name>
    <name type="common">Oriental armyworm</name>
    <name type="synonym">Pseudaletia separata</name>
    <dbReference type="NCBI Taxonomy" id="271217"/>
    <lineage>
        <taxon>Eukaryota</taxon>
        <taxon>Metazoa</taxon>
        <taxon>Ecdysozoa</taxon>
        <taxon>Arthropoda</taxon>
        <taxon>Hexapoda</taxon>
        <taxon>Insecta</taxon>
        <taxon>Pterygota</taxon>
        <taxon>Neoptera</taxon>
        <taxon>Endopterygota</taxon>
        <taxon>Lepidoptera</taxon>
        <taxon>Glossata</taxon>
        <taxon>Ditrysia</taxon>
        <taxon>Noctuoidea</taxon>
        <taxon>Noctuidae</taxon>
        <taxon>Noctuinae</taxon>
        <taxon>Hadenini</taxon>
        <taxon>Mythimna</taxon>
    </lineage>
</organism>
<feature type="region of interest" description="Disordered" evidence="6">
    <location>
        <begin position="25"/>
        <end position="51"/>
    </location>
</feature>
<keyword evidence="5" id="KW-0539">Nucleus</keyword>
<dbReference type="SMART" id="SM01025">
    <property type="entry name" value="BEN"/>
    <property type="match status" value="1"/>
</dbReference>
<evidence type="ECO:0000256" key="2">
    <source>
        <dbReference type="ARBA" id="ARBA00022491"/>
    </source>
</evidence>
<dbReference type="EMBL" id="JARGEI010000021">
    <property type="protein sequence ID" value="KAJ8712418.1"/>
    <property type="molecule type" value="Genomic_DNA"/>
</dbReference>
<keyword evidence="4" id="KW-0804">Transcription</keyword>
<evidence type="ECO:0000256" key="1">
    <source>
        <dbReference type="ARBA" id="ARBA00004123"/>
    </source>
</evidence>
<dbReference type="PANTHER" id="PTHR35346:SF1">
    <property type="entry name" value="BEN DOMAIN-CONTAINING PROTEIN 6"/>
    <property type="match status" value="1"/>
</dbReference>
<comment type="caution">
    <text evidence="8">The sequence shown here is derived from an EMBL/GenBank/DDBJ whole genome shotgun (WGS) entry which is preliminary data.</text>
</comment>
<evidence type="ECO:0000256" key="4">
    <source>
        <dbReference type="ARBA" id="ARBA00023163"/>
    </source>
</evidence>
<proteinExistence type="predicted"/>
<feature type="region of interest" description="Disordered" evidence="6">
    <location>
        <begin position="279"/>
        <end position="307"/>
    </location>
</feature>
<keyword evidence="9" id="KW-1185">Reference proteome</keyword>
<protein>
    <recommendedName>
        <fullName evidence="7">BEN domain-containing protein</fullName>
    </recommendedName>
</protein>
<reference evidence="8" key="1">
    <citation type="submission" date="2023-03" db="EMBL/GenBank/DDBJ databases">
        <title>Chromosome-level genomes of two armyworms, Mythimna separata and Mythimna loreyi, provide insights into the biosynthesis and reception of sex pheromones.</title>
        <authorList>
            <person name="Zhao H."/>
        </authorList>
    </citation>
    <scope>NUCLEOTIDE SEQUENCE</scope>
    <source>
        <strain evidence="8">BeijingLab</strain>
        <tissue evidence="8">Pupa</tissue>
    </source>
</reference>
<evidence type="ECO:0000313" key="9">
    <source>
        <dbReference type="Proteomes" id="UP001231518"/>
    </source>
</evidence>
<name>A0AAD8DPD7_MYTSE</name>
<dbReference type="GO" id="GO:0003714">
    <property type="term" value="F:transcription corepressor activity"/>
    <property type="evidence" value="ECO:0007669"/>
    <property type="project" value="InterPro"/>
</dbReference>
<keyword evidence="2" id="KW-0678">Repressor</keyword>
<dbReference type="GO" id="GO:0045746">
    <property type="term" value="P:negative regulation of Notch signaling pathway"/>
    <property type="evidence" value="ECO:0007669"/>
    <property type="project" value="InterPro"/>
</dbReference>
<evidence type="ECO:0000313" key="8">
    <source>
        <dbReference type="EMBL" id="KAJ8712418.1"/>
    </source>
</evidence>
<dbReference type="AlphaFoldDB" id="A0AAD8DPD7"/>